<keyword evidence="8" id="KW-1185">Reference proteome</keyword>
<dbReference type="EMBL" id="JAKROA010000017">
    <property type="protein sequence ID" value="KAL5103584.1"/>
    <property type="molecule type" value="Genomic_DNA"/>
</dbReference>
<dbReference type="PROSITE" id="PS50835">
    <property type="entry name" value="IG_LIKE"/>
    <property type="match status" value="1"/>
</dbReference>
<feature type="domain" description="Ig-like" evidence="6">
    <location>
        <begin position="348"/>
        <end position="454"/>
    </location>
</feature>
<keyword evidence="1" id="KW-0433">Leucine-rich repeat</keyword>
<dbReference type="PANTHER" id="PTHR24366:SF96">
    <property type="entry name" value="LEUCINE RICH REPEAT CONTAINING 53"/>
    <property type="match status" value="1"/>
</dbReference>
<dbReference type="InterPro" id="IPR000483">
    <property type="entry name" value="Cys-rich_flank_reg_C"/>
</dbReference>
<name>A0ABR4Q249_9CEST</name>
<evidence type="ECO:0000256" key="1">
    <source>
        <dbReference type="ARBA" id="ARBA00022614"/>
    </source>
</evidence>
<organism evidence="7 8">
    <name type="scientific">Taenia crassiceps</name>
    <dbReference type="NCBI Taxonomy" id="6207"/>
    <lineage>
        <taxon>Eukaryota</taxon>
        <taxon>Metazoa</taxon>
        <taxon>Spiralia</taxon>
        <taxon>Lophotrochozoa</taxon>
        <taxon>Platyhelminthes</taxon>
        <taxon>Cestoda</taxon>
        <taxon>Eucestoda</taxon>
        <taxon>Cyclophyllidea</taxon>
        <taxon>Taeniidae</taxon>
        <taxon>Taenia</taxon>
    </lineage>
</organism>
<accession>A0ABR4Q249</accession>
<keyword evidence="5" id="KW-0472">Membrane</keyword>
<dbReference type="PANTHER" id="PTHR24366">
    <property type="entry name" value="IG(IMMUNOGLOBULIN) AND LRR(LEUCINE RICH REPEAT) DOMAINS"/>
    <property type="match status" value="1"/>
</dbReference>
<dbReference type="Proteomes" id="UP001651158">
    <property type="component" value="Unassembled WGS sequence"/>
</dbReference>
<dbReference type="SMART" id="SM00369">
    <property type="entry name" value="LRR_TYP"/>
    <property type="match status" value="2"/>
</dbReference>
<feature type="region of interest" description="Disordered" evidence="4">
    <location>
        <begin position="465"/>
        <end position="491"/>
    </location>
</feature>
<dbReference type="InterPro" id="IPR001611">
    <property type="entry name" value="Leu-rich_rpt"/>
</dbReference>
<evidence type="ECO:0000313" key="8">
    <source>
        <dbReference type="Proteomes" id="UP001651158"/>
    </source>
</evidence>
<sequence length="733" mass="81743">MLPSPNTMGYILTRLPCYSLEVPANQRRGCLQPMSIAQKSVRGLRDCDFNEAFNLGMMEWYRFLLNSLLYLIVALLDVRGREITADEVCRICEGCTYGSISCQEADLLYMLPNDLPKGIKKVIIVSQRFDSQFLSRQNISSYTLPGVSIQELTIMHCGLRAIEARTFSGLSSLTKLDLSKNSLSRIQGHTFSGLRLHLLRLDDNQGLTLDSEAFENLTVSSLSMQNCGLRSLSYEVFLPLLRSRSLTTLRLTSNSLTTLDARFEPFFRNLSFLSLARNPFICDCKLVWLSRTLQRKRRADSDDAFARINDDRLLNVPDDDHPVCESPNRLRGKQIVALTTSDFFCGPPQMRALEVDFSDLRVGHSDNFNMTGVVLIKCAAQGSPEMQLGWFRRDRRGGEPTRLPGLRQVAPGVVEVSLSHSLLAKNSNADTGDTGELFTCLGMDTYGNTSADLSLRWPALPLPSTSLSSPTSNYRNPIEPSSSDSKYHHGDKGQFQSDGLDDFFFMKKFTILELIGAVVGTFTATILLFLMGYILLYMRHRQQYPKSPSKTVYPLVTSTGLPKFPDYQVLESSPQHQIQGPLEAIGNQSCDLATEKRHLMVKTEWTDARRGPEARKSSSVYSECPTYDLPSNHMAATPLPPLPQDPPPPSPPPKTNQFGTVGGVPIVYPQPHFLDPATAAATGNGNSNPSNSLLAQTLTTNAILVDMLTMQRRQRQLQQQQQQVSAPNQEFRF</sequence>
<keyword evidence="3" id="KW-0677">Repeat</keyword>
<keyword evidence="5" id="KW-1133">Transmembrane helix</keyword>
<proteinExistence type="predicted"/>
<evidence type="ECO:0000259" key="6">
    <source>
        <dbReference type="PROSITE" id="PS50835"/>
    </source>
</evidence>
<dbReference type="Gene3D" id="3.80.10.10">
    <property type="entry name" value="Ribonuclease Inhibitor"/>
    <property type="match status" value="1"/>
</dbReference>
<keyword evidence="5" id="KW-0812">Transmembrane</keyword>
<evidence type="ECO:0000313" key="7">
    <source>
        <dbReference type="EMBL" id="KAL5103584.1"/>
    </source>
</evidence>
<dbReference type="SMART" id="SM00082">
    <property type="entry name" value="LRRCT"/>
    <property type="match status" value="1"/>
</dbReference>
<feature type="compositionally biased region" description="Polar residues" evidence="4">
    <location>
        <begin position="473"/>
        <end position="484"/>
    </location>
</feature>
<reference evidence="7 8" key="1">
    <citation type="journal article" date="2022" name="Front. Cell. Infect. Microbiol.">
        <title>The Genomes of Two Strains of Taenia crassiceps the Animal Model for the Study of Human Cysticercosis.</title>
        <authorList>
            <person name="Bobes R.J."/>
            <person name="Estrada K."/>
            <person name="Rios-Valencia D.G."/>
            <person name="Calderon-Gallegos A."/>
            <person name="de la Torre P."/>
            <person name="Carrero J.C."/>
            <person name="Sanchez-Flores A."/>
            <person name="Laclette J.P."/>
        </authorList>
    </citation>
    <scope>NUCLEOTIDE SEQUENCE [LARGE SCALE GENOMIC DNA]</scope>
    <source>
        <strain evidence="7">WFUcys</strain>
    </source>
</reference>
<dbReference type="SUPFAM" id="SSF52058">
    <property type="entry name" value="L domain-like"/>
    <property type="match status" value="1"/>
</dbReference>
<dbReference type="Pfam" id="PF13855">
    <property type="entry name" value="LRR_8"/>
    <property type="match status" value="1"/>
</dbReference>
<feature type="compositionally biased region" description="Pro residues" evidence="4">
    <location>
        <begin position="638"/>
        <end position="654"/>
    </location>
</feature>
<dbReference type="InterPro" id="IPR003591">
    <property type="entry name" value="Leu-rich_rpt_typical-subtyp"/>
</dbReference>
<evidence type="ECO:0000256" key="4">
    <source>
        <dbReference type="SAM" id="MobiDB-lite"/>
    </source>
</evidence>
<dbReference type="PROSITE" id="PS51450">
    <property type="entry name" value="LRR"/>
    <property type="match status" value="1"/>
</dbReference>
<feature type="transmembrane region" description="Helical" evidence="5">
    <location>
        <begin position="514"/>
        <end position="538"/>
    </location>
</feature>
<dbReference type="InterPro" id="IPR032675">
    <property type="entry name" value="LRR_dom_sf"/>
</dbReference>
<evidence type="ECO:0000256" key="2">
    <source>
        <dbReference type="ARBA" id="ARBA00022729"/>
    </source>
</evidence>
<keyword evidence="2" id="KW-0732">Signal</keyword>
<gene>
    <name evidence="7" type="ORF">TcWFU_007678</name>
</gene>
<evidence type="ECO:0000256" key="5">
    <source>
        <dbReference type="SAM" id="Phobius"/>
    </source>
</evidence>
<evidence type="ECO:0000256" key="3">
    <source>
        <dbReference type="ARBA" id="ARBA00022737"/>
    </source>
</evidence>
<dbReference type="InterPro" id="IPR007110">
    <property type="entry name" value="Ig-like_dom"/>
</dbReference>
<feature type="region of interest" description="Disordered" evidence="4">
    <location>
        <begin position="608"/>
        <end position="658"/>
    </location>
</feature>
<protein>
    <submittedName>
        <fullName evidence="7">Immunoglobulin superfamily member 10</fullName>
    </submittedName>
</protein>
<comment type="caution">
    <text evidence="7">The sequence shown here is derived from an EMBL/GenBank/DDBJ whole genome shotgun (WGS) entry which is preliminary data.</text>
</comment>